<protein>
    <recommendedName>
        <fullName evidence="2">GAR domain-containing protein</fullName>
    </recommendedName>
</protein>
<dbReference type="PROSITE" id="PS51460">
    <property type="entry name" value="GAR"/>
    <property type="match status" value="1"/>
</dbReference>
<evidence type="ECO:0000313" key="4">
    <source>
        <dbReference type="Proteomes" id="UP000516437"/>
    </source>
</evidence>
<accession>A0A6A1VC70</accession>
<name>A0A6A1VC70_9ROSI</name>
<feature type="domain" description="GAR" evidence="2">
    <location>
        <begin position="140"/>
        <end position="178"/>
    </location>
</feature>
<keyword evidence="4" id="KW-1185">Reference proteome</keyword>
<reference evidence="3 4" key="1">
    <citation type="journal article" date="2019" name="Plant Biotechnol. J.">
        <title>The red bayberry genome and genetic basis of sex determination.</title>
        <authorList>
            <person name="Jia H.M."/>
            <person name="Jia H.J."/>
            <person name="Cai Q.L."/>
            <person name="Wang Y."/>
            <person name="Zhao H.B."/>
            <person name="Yang W.F."/>
            <person name="Wang G.Y."/>
            <person name="Li Y.H."/>
            <person name="Zhan D.L."/>
            <person name="Shen Y.T."/>
            <person name="Niu Q.F."/>
            <person name="Chang L."/>
            <person name="Qiu J."/>
            <person name="Zhao L."/>
            <person name="Xie H.B."/>
            <person name="Fu W.Y."/>
            <person name="Jin J."/>
            <person name="Li X.W."/>
            <person name="Jiao Y."/>
            <person name="Zhou C.C."/>
            <person name="Tu T."/>
            <person name="Chai C.Y."/>
            <person name="Gao J.L."/>
            <person name="Fan L.J."/>
            <person name="van de Weg E."/>
            <person name="Wang J.Y."/>
            <person name="Gao Z.S."/>
        </authorList>
    </citation>
    <scope>NUCLEOTIDE SEQUENCE [LARGE SCALE GENOMIC DNA]</scope>
    <source>
        <tissue evidence="3">Leaves</tissue>
    </source>
</reference>
<organism evidence="3 4">
    <name type="scientific">Morella rubra</name>
    <name type="common">Chinese bayberry</name>
    <dbReference type="NCBI Taxonomy" id="262757"/>
    <lineage>
        <taxon>Eukaryota</taxon>
        <taxon>Viridiplantae</taxon>
        <taxon>Streptophyta</taxon>
        <taxon>Embryophyta</taxon>
        <taxon>Tracheophyta</taxon>
        <taxon>Spermatophyta</taxon>
        <taxon>Magnoliopsida</taxon>
        <taxon>eudicotyledons</taxon>
        <taxon>Gunneridae</taxon>
        <taxon>Pentapetalae</taxon>
        <taxon>rosids</taxon>
        <taxon>fabids</taxon>
        <taxon>Fagales</taxon>
        <taxon>Myricaceae</taxon>
        <taxon>Morella</taxon>
    </lineage>
</organism>
<evidence type="ECO:0000313" key="3">
    <source>
        <dbReference type="EMBL" id="KAB1209786.1"/>
    </source>
</evidence>
<dbReference type="GO" id="GO:0008017">
    <property type="term" value="F:microtubule binding"/>
    <property type="evidence" value="ECO:0007669"/>
    <property type="project" value="InterPro"/>
</dbReference>
<proteinExistence type="predicted"/>
<gene>
    <name evidence="3" type="ORF">CJ030_MR6G010422</name>
</gene>
<dbReference type="Proteomes" id="UP000516437">
    <property type="component" value="Chromosome 6"/>
</dbReference>
<feature type="compositionally biased region" description="Basic and acidic residues" evidence="1">
    <location>
        <begin position="145"/>
        <end position="156"/>
    </location>
</feature>
<evidence type="ECO:0000256" key="1">
    <source>
        <dbReference type="SAM" id="MobiDB-lite"/>
    </source>
</evidence>
<evidence type="ECO:0000259" key="2">
    <source>
        <dbReference type="PROSITE" id="PS51460"/>
    </source>
</evidence>
<dbReference type="EMBL" id="RXIC02000024">
    <property type="protein sequence ID" value="KAB1209786.1"/>
    <property type="molecule type" value="Genomic_DNA"/>
</dbReference>
<feature type="compositionally biased region" description="Basic and acidic residues" evidence="1">
    <location>
        <begin position="122"/>
        <end position="135"/>
    </location>
</feature>
<comment type="caution">
    <text evidence="3">The sequence shown here is derived from an EMBL/GenBank/DDBJ whole genome shotgun (WGS) entry which is preliminary data.</text>
</comment>
<feature type="region of interest" description="Disordered" evidence="1">
    <location>
        <begin position="122"/>
        <end position="166"/>
    </location>
</feature>
<dbReference type="AlphaFoldDB" id="A0A6A1VC70"/>
<dbReference type="InterPro" id="IPR003108">
    <property type="entry name" value="GAR_dom"/>
</dbReference>
<sequence>MAIKASYTWATKPIVLKRVQRPRATPPQVAVSIAGGEGGRAPRSYFFESLSIRAQPKENTEVQGKSGVEQVENHLKLLDRFGTAEDGQNVHDCQKSPTKGGHCLIVSTKSYRNEIINNNKGRLEESVNRGQEKEIGQGLDKGKKRQDERRERREETVSGDNSWKLGSISKGRYVIGEV</sequence>